<evidence type="ECO:0000313" key="1">
    <source>
        <dbReference type="EMBL" id="HHI49141.1"/>
    </source>
</evidence>
<dbReference type="EMBL" id="DRVT01000038">
    <property type="protein sequence ID" value="HHI49141.1"/>
    <property type="molecule type" value="Genomic_DNA"/>
</dbReference>
<gene>
    <name evidence="1" type="ORF">ENL91_03105</name>
</gene>
<sequence>MDRSVTTIILIASLLASGSLFTSTSAAFWERASMVMEESAVRCMAFQMAAGAAEAASEAAQSGTAVKTYVIFSEEALVEASGTSITVVSTFKGSLINASVSLMGRIDIQPSRISSSSFIVTAYPNGTAIISVSGQRAEGI</sequence>
<accession>A0A7J3UZ60</accession>
<comment type="caution">
    <text evidence="1">The sequence shown here is derived from an EMBL/GenBank/DDBJ whole genome shotgun (WGS) entry which is preliminary data.</text>
</comment>
<protein>
    <submittedName>
        <fullName evidence="1">Uncharacterized protein</fullName>
    </submittedName>
</protein>
<reference evidence="1" key="1">
    <citation type="journal article" date="2020" name="mSystems">
        <title>Genome- and Community-Level Interaction Insights into Carbon Utilization and Element Cycling Functions of Hydrothermarchaeota in Hydrothermal Sediment.</title>
        <authorList>
            <person name="Zhou Z."/>
            <person name="Liu Y."/>
            <person name="Xu W."/>
            <person name="Pan J."/>
            <person name="Luo Z.H."/>
            <person name="Li M."/>
        </authorList>
    </citation>
    <scope>NUCLEOTIDE SEQUENCE [LARGE SCALE GENOMIC DNA]</scope>
    <source>
        <strain evidence="1">SpSt-1038</strain>
    </source>
</reference>
<name>A0A7J3UZ60_9CREN</name>
<dbReference type="AlphaFoldDB" id="A0A7J3UZ60"/>
<proteinExistence type="predicted"/>
<organism evidence="1">
    <name type="scientific">Candidatus Methanosuratincola petrocarbonis</name>
    <name type="common">ex Vanwonterghem et al. 2016</name>
    <dbReference type="NCBI Taxonomy" id="1867261"/>
    <lineage>
        <taxon>Archaea</taxon>
        <taxon>Thermoproteota</taxon>
        <taxon>Methanosuratincolia</taxon>
        <taxon>Candidatus Methanomethylicales</taxon>
        <taxon>Candidatus Methanomethylicaceae</taxon>
        <taxon>Candidatus Methanosuratincola (ex Vanwonterghem et al. 2016)</taxon>
    </lineage>
</organism>